<evidence type="ECO:0000313" key="5">
    <source>
        <dbReference type="EMBL" id="ARE86751.1"/>
    </source>
</evidence>
<feature type="transmembrane region" description="Helical" evidence="2">
    <location>
        <begin position="233"/>
        <end position="253"/>
    </location>
</feature>
<reference evidence="4 6" key="1">
    <citation type="submission" date="2016-10" db="EMBL/GenBank/DDBJ databases">
        <title>Complete Genome Sequence of Acetogen Clostridium formicoaceticum ATCC 27076.</title>
        <authorList>
            <person name="Bao T."/>
            <person name="Cheng C."/>
            <person name="Zhao J."/>
            <person name="Yang S.-T."/>
            <person name="Wang J."/>
            <person name="Wang M."/>
        </authorList>
    </citation>
    <scope>NUCLEOTIDE SEQUENCE [LARGE SCALE GENOMIC DNA]</scope>
    <source>
        <strain evidence="4 6">ATCC 27076</strain>
    </source>
</reference>
<feature type="transmembrane region" description="Helical" evidence="2">
    <location>
        <begin position="203"/>
        <end position="221"/>
    </location>
</feature>
<evidence type="ECO:0000313" key="4">
    <source>
        <dbReference type="EMBL" id="AOY76360.1"/>
    </source>
</evidence>
<keyword evidence="2" id="KW-0812">Transmembrane</keyword>
<feature type="transmembrane region" description="Helical" evidence="2">
    <location>
        <begin position="70"/>
        <end position="89"/>
    </location>
</feature>
<feature type="transmembrane region" description="Helical" evidence="2">
    <location>
        <begin position="38"/>
        <end position="58"/>
    </location>
</feature>
<dbReference type="PANTHER" id="PTHR22911">
    <property type="entry name" value="ACYL-MALONYL CONDENSING ENZYME-RELATED"/>
    <property type="match status" value="1"/>
</dbReference>
<dbReference type="EMBL" id="CP017603">
    <property type="protein sequence ID" value="AOY76360.1"/>
    <property type="molecule type" value="Genomic_DNA"/>
</dbReference>
<feature type="transmembrane region" description="Helical" evidence="2">
    <location>
        <begin position="12"/>
        <end position="32"/>
    </location>
</feature>
<proteinExistence type="inferred from homology"/>
<feature type="transmembrane region" description="Helical" evidence="2">
    <location>
        <begin position="259"/>
        <end position="277"/>
    </location>
</feature>
<evidence type="ECO:0000256" key="1">
    <source>
        <dbReference type="ARBA" id="ARBA00007362"/>
    </source>
</evidence>
<name>A0AAC9RGW9_9CLOT</name>
<dbReference type="InterPro" id="IPR037185">
    <property type="entry name" value="EmrE-like"/>
</dbReference>
<dbReference type="Pfam" id="PF00892">
    <property type="entry name" value="EamA"/>
    <property type="match status" value="2"/>
</dbReference>
<sequence length="291" mass="32286">MMNFLISKCTQRTAVVYLLISAFLLSLGGVFIKSIHLHPFALAGFRSSIAAIFVWLMIEKPKFNWSKAQILGGLAYAGMMLFFVTANKWTTAANAILLQYTAPIYVALFSFMFLKEKITRLDWITVFFVFSGMALFFIDDLQPQNVVGNLLAIASGMSLAAMVLFLRKQKDESPFESLLIGNIFTAIAGLPFMLRSTLVIKDFSGILFLGIVQLGLSYLLYVAAIKQVSAMEAVLITVIEPIMNPLWVLLLIGEKPDKWAFIGGTVVLLAVTIRCVLMTMNIQKNKSNTTP</sequence>
<dbReference type="InterPro" id="IPR000620">
    <property type="entry name" value="EamA_dom"/>
</dbReference>
<dbReference type="Proteomes" id="UP000192478">
    <property type="component" value="Chromosome"/>
</dbReference>
<feature type="transmembrane region" description="Helical" evidence="2">
    <location>
        <begin position="121"/>
        <end position="138"/>
    </location>
</feature>
<accession>A0AAC9RGW9</accession>
<dbReference type="GO" id="GO:0016020">
    <property type="term" value="C:membrane"/>
    <property type="evidence" value="ECO:0007669"/>
    <property type="project" value="InterPro"/>
</dbReference>
<comment type="similarity">
    <text evidence="1">Belongs to the EamA transporter family.</text>
</comment>
<reference evidence="5 7" key="2">
    <citation type="submission" date="2017-03" db="EMBL/GenBank/DDBJ databases">
        <title>Complete sequence of Clostridium formicaceticum DSM 92.</title>
        <authorList>
            <person name="Poehlein A."/>
            <person name="Karl M."/>
            <person name="Bengelsdorf F.R."/>
            <person name="Duerre P."/>
            <person name="Daniel R."/>
        </authorList>
    </citation>
    <scope>NUCLEOTIDE SEQUENCE [LARGE SCALE GENOMIC DNA]</scope>
    <source>
        <strain evidence="5 7">DSM 92</strain>
    </source>
</reference>
<evidence type="ECO:0000313" key="6">
    <source>
        <dbReference type="Proteomes" id="UP000177894"/>
    </source>
</evidence>
<feature type="transmembrane region" description="Helical" evidence="2">
    <location>
        <begin position="95"/>
        <end position="114"/>
    </location>
</feature>
<dbReference type="RefSeq" id="WP_070967766.1">
    <property type="nucleotide sequence ID" value="NZ_CP020559.1"/>
</dbReference>
<keyword evidence="2" id="KW-0472">Membrane</keyword>
<dbReference type="AlphaFoldDB" id="A0AAC9RGW9"/>
<evidence type="ECO:0000259" key="3">
    <source>
        <dbReference type="Pfam" id="PF00892"/>
    </source>
</evidence>
<feature type="transmembrane region" description="Helical" evidence="2">
    <location>
        <begin position="150"/>
        <end position="166"/>
    </location>
</feature>
<dbReference type="PANTHER" id="PTHR22911:SF79">
    <property type="entry name" value="MOBA-LIKE NTP TRANSFERASE DOMAIN-CONTAINING PROTEIN"/>
    <property type="match status" value="1"/>
</dbReference>
<keyword evidence="2" id="KW-1133">Transmembrane helix</keyword>
<protein>
    <submittedName>
        <fullName evidence="5">EamA-like transporter family protein</fullName>
    </submittedName>
</protein>
<evidence type="ECO:0000313" key="7">
    <source>
        <dbReference type="Proteomes" id="UP000192478"/>
    </source>
</evidence>
<gene>
    <name evidence="4" type="ORF">BJL90_10850</name>
    <name evidence="5" type="ORF">CLFO_10780</name>
</gene>
<dbReference type="Proteomes" id="UP000177894">
    <property type="component" value="Chromosome"/>
</dbReference>
<organism evidence="5 7">
    <name type="scientific">Clostridium formicaceticum</name>
    <dbReference type="NCBI Taxonomy" id="1497"/>
    <lineage>
        <taxon>Bacteria</taxon>
        <taxon>Bacillati</taxon>
        <taxon>Bacillota</taxon>
        <taxon>Clostridia</taxon>
        <taxon>Eubacteriales</taxon>
        <taxon>Clostridiaceae</taxon>
        <taxon>Clostridium</taxon>
    </lineage>
</organism>
<keyword evidence="6" id="KW-1185">Reference proteome</keyword>
<dbReference type="KEGG" id="cfm:BJL90_10850"/>
<feature type="transmembrane region" description="Helical" evidence="2">
    <location>
        <begin position="178"/>
        <end position="197"/>
    </location>
</feature>
<feature type="domain" description="EamA" evidence="3">
    <location>
        <begin position="148"/>
        <end position="272"/>
    </location>
</feature>
<feature type="domain" description="EamA" evidence="3">
    <location>
        <begin position="14"/>
        <end position="137"/>
    </location>
</feature>
<dbReference type="EMBL" id="CP020559">
    <property type="protein sequence ID" value="ARE86751.1"/>
    <property type="molecule type" value="Genomic_DNA"/>
</dbReference>
<dbReference type="SUPFAM" id="SSF103481">
    <property type="entry name" value="Multidrug resistance efflux transporter EmrE"/>
    <property type="match status" value="2"/>
</dbReference>
<evidence type="ECO:0000256" key="2">
    <source>
        <dbReference type="SAM" id="Phobius"/>
    </source>
</evidence>